<feature type="domain" description="COBRA C-terminal" evidence="9">
    <location>
        <begin position="455"/>
        <end position="664"/>
    </location>
</feature>
<evidence type="ECO:0000256" key="5">
    <source>
        <dbReference type="ARBA" id="ARBA00022729"/>
    </source>
</evidence>
<dbReference type="InterPro" id="IPR056900">
    <property type="entry name" value="COB_C"/>
</dbReference>
<organism evidence="10 11">
    <name type="scientific">Vitis vinifera</name>
    <name type="common">Grape</name>
    <dbReference type="NCBI Taxonomy" id="29760"/>
    <lineage>
        <taxon>Eukaryota</taxon>
        <taxon>Viridiplantae</taxon>
        <taxon>Streptophyta</taxon>
        <taxon>Embryophyta</taxon>
        <taxon>Tracheophyta</taxon>
        <taxon>Spermatophyta</taxon>
        <taxon>Magnoliopsida</taxon>
        <taxon>eudicotyledons</taxon>
        <taxon>Gunneridae</taxon>
        <taxon>Pentapetalae</taxon>
        <taxon>rosids</taxon>
        <taxon>Vitales</taxon>
        <taxon>Vitaceae</taxon>
        <taxon>Viteae</taxon>
        <taxon>Vitis</taxon>
    </lineage>
</organism>
<evidence type="ECO:0000256" key="3">
    <source>
        <dbReference type="ARBA" id="ARBA00022475"/>
    </source>
</evidence>
<gene>
    <name evidence="10" type="ORF">VitviT2T_014547</name>
</gene>
<dbReference type="Pfam" id="PF25079">
    <property type="entry name" value="COB_C"/>
    <property type="match status" value="1"/>
</dbReference>
<sequence length="694" mass="77607">MGPMCSPSQMHHSQKLLSLLQASRQVQRGLIKSLDKQGMKMVWRLLVYMFFISFTSDQFIRAQDYTDYVPPAPPPEEENCDGIFVSYTFISRQKEFPHVKNASAQAWAFKAMATVLNAGTFELKAWKIFIGFQHDEILVSAGGAVVMNGDDMPAAVGNGTYLSGFPQTDLKTSIETAGDLTQIEVQIPITGTQFGVKPPGVPMPRTISLANDGYKCPKPTVKKTAMHVCCTRKPKFKVKTESTKFLPRQYGDLSFVYDIIQAYDGNYLAQVTIENNHPLGRLDHWNLTWEWMRGEFINTMRGAYTHKIDSTDCIYGAAGQYYKGLDFSQVMNCEKNPIIGDLPSEKAKDDKVGFIPHCCRNGSLLPTIMDQTKSKAAFQLQVYKIPPDMNRTVLFPPQKWKIVGVLNPDYKCGPPIRVDPTEFPDASGLLQVTSSAIASWQVTCNITRPKKRNSRCCVSYSAYYNDSVIPCNTCACGCDDTETCNPNIPSMLLPSEALLVPFENRTAKAKAWAKLKHLNVPSPLPCGDNCGVSINWHINSDYKTGWTARITLFNWEEIIFEDWFVAVEMKKAFLGYENIYSFNGTVLKDINNTLFFQGLPGLNYLMGEVNGSDPKSDPKVPGKQQSVISFKKKLTPGIKIVQGDGFPSKLYFNGEECSLPTEFPIGDGNRYRVNLVPVILLTLVTSMLMTNHLH</sequence>
<evidence type="ECO:0000256" key="4">
    <source>
        <dbReference type="ARBA" id="ARBA00022622"/>
    </source>
</evidence>
<accession>A0ABY9CKV1</accession>
<evidence type="ECO:0000259" key="9">
    <source>
        <dbReference type="Pfam" id="PF25079"/>
    </source>
</evidence>
<comment type="subcellular location">
    <subcellularLocation>
        <location evidence="1">Cell membrane</location>
        <topology evidence="1">Lipid-anchor</topology>
        <topology evidence="1">GPI-anchor</topology>
    </subcellularLocation>
</comment>
<keyword evidence="11" id="KW-1185">Reference proteome</keyword>
<keyword evidence="4" id="KW-0336">GPI-anchor</keyword>
<reference evidence="10 11" key="1">
    <citation type="journal article" date="2023" name="Hortic Res">
        <title>The complete reference genome for grapevine (Vitis vinifera L.) genetics and breeding.</title>
        <authorList>
            <person name="Shi X."/>
            <person name="Cao S."/>
            <person name="Wang X."/>
            <person name="Huang S."/>
            <person name="Wang Y."/>
            <person name="Liu Z."/>
            <person name="Liu W."/>
            <person name="Leng X."/>
            <person name="Peng Y."/>
            <person name="Wang N."/>
            <person name="Wang Y."/>
            <person name="Ma Z."/>
            <person name="Xu X."/>
            <person name="Zhang F."/>
            <person name="Xue H."/>
            <person name="Zhong H."/>
            <person name="Wang Y."/>
            <person name="Zhang K."/>
            <person name="Velt A."/>
            <person name="Avia K."/>
            <person name="Holtgrawe D."/>
            <person name="Grimplet J."/>
            <person name="Matus J.T."/>
            <person name="Ware D."/>
            <person name="Wu X."/>
            <person name="Wang H."/>
            <person name="Liu C."/>
            <person name="Fang Y."/>
            <person name="Rustenholz C."/>
            <person name="Cheng Z."/>
            <person name="Xiao H."/>
            <person name="Zhou Y."/>
        </authorList>
    </citation>
    <scope>NUCLEOTIDE SEQUENCE [LARGE SCALE GENOMIC DNA]</scope>
    <source>
        <strain evidence="11">cv. Pinot noir / PN40024</strain>
        <tissue evidence="10">Leaf</tissue>
    </source>
</reference>
<proteinExistence type="inferred from homology"/>
<keyword evidence="3" id="KW-1003">Cell membrane</keyword>
<dbReference type="PANTHER" id="PTHR31052:SF12">
    <property type="entry name" value="COBRA-LIKE PROTEIN 7"/>
    <property type="match status" value="1"/>
</dbReference>
<evidence type="ECO:0000313" key="11">
    <source>
        <dbReference type="Proteomes" id="UP001227230"/>
    </source>
</evidence>
<evidence type="ECO:0000256" key="1">
    <source>
        <dbReference type="ARBA" id="ARBA00004609"/>
    </source>
</evidence>
<name>A0ABY9CKV1_VITVI</name>
<protein>
    <recommendedName>
        <fullName evidence="9">COBRA C-terminal domain-containing protein</fullName>
    </recommendedName>
</protein>
<keyword evidence="5" id="KW-0732">Signal</keyword>
<dbReference type="InterPro" id="IPR006918">
    <property type="entry name" value="COBRA_pln"/>
</dbReference>
<evidence type="ECO:0000256" key="6">
    <source>
        <dbReference type="ARBA" id="ARBA00023136"/>
    </source>
</evidence>
<evidence type="ECO:0000256" key="7">
    <source>
        <dbReference type="ARBA" id="ARBA00023180"/>
    </source>
</evidence>
<dbReference type="EMBL" id="CP126657">
    <property type="protein sequence ID" value="WJZ95807.1"/>
    <property type="molecule type" value="Genomic_DNA"/>
</dbReference>
<keyword evidence="6" id="KW-0472">Membrane</keyword>
<comment type="similarity">
    <text evidence="2">Belongs to the COBRA family.</text>
</comment>
<dbReference type="Proteomes" id="UP001227230">
    <property type="component" value="Chromosome 10"/>
</dbReference>
<evidence type="ECO:0000313" key="10">
    <source>
        <dbReference type="EMBL" id="WJZ95807.1"/>
    </source>
</evidence>
<keyword evidence="8" id="KW-0449">Lipoprotein</keyword>
<keyword evidence="7" id="KW-0325">Glycoprotein</keyword>
<evidence type="ECO:0000256" key="8">
    <source>
        <dbReference type="ARBA" id="ARBA00023288"/>
    </source>
</evidence>
<evidence type="ECO:0000256" key="2">
    <source>
        <dbReference type="ARBA" id="ARBA00005507"/>
    </source>
</evidence>
<dbReference type="Pfam" id="PF04833">
    <property type="entry name" value="COBRA"/>
    <property type="match status" value="1"/>
</dbReference>
<dbReference type="PANTHER" id="PTHR31052">
    <property type="entry name" value="COBRA-LIKE PROTEIN 7"/>
    <property type="match status" value="1"/>
</dbReference>